<dbReference type="Proteomes" id="UP000030700">
    <property type="component" value="Unassembled WGS sequence"/>
</dbReference>
<protein>
    <recommendedName>
        <fullName evidence="1">TIR domain-containing protein</fullName>
    </recommendedName>
</protein>
<dbReference type="Gene3D" id="3.40.50.10140">
    <property type="entry name" value="Toll/interleukin-1 receptor homology (TIR) domain"/>
    <property type="match status" value="1"/>
</dbReference>
<dbReference type="STRING" id="1499966.U14_02187"/>
<dbReference type="AlphaFoldDB" id="A0A0S6VYY4"/>
<dbReference type="EMBL" id="DF820456">
    <property type="protein sequence ID" value="GAK50945.1"/>
    <property type="molecule type" value="Genomic_DNA"/>
</dbReference>
<dbReference type="InterPro" id="IPR000157">
    <property type="entry name" value="TIR_dom"/>
</dbReference>
<reference evidence="2" key="1">
    <citation type="journal article" date="2015" name="PeerJ">
        <title>First genomic representation of candidate bacterial phylum KSB3 points to enhanced environmental sensing as a trigger of wastewater bulking.</title>
        <authorList>
            <person name="Sekiguchi Y."/>
            <person name="Ohashi A."/>
            <person name="Parks D.H."/>
            <person name="Yamauchi T."/>
            <person name="Tyson G.W."/>
            <person name="Hugenholtz P."/>
        </authorList>
    </citation>
    <scope>NUCLEOTIDE SEQUENCE [LARGE SCALE GENOMIC DNA]</scope>
</reference>
<dbReference type="HOGENOM" id="CLU_424335_0_0_0"/>
<keyword evidence="3" id="KW-1185">Reference proteome</keyword>
<gene>
    <name evidence="2" type="ORF">U14_02187</name>
</gene>
<organism evidence="2">
    <name type="scientific">Candidatus Moduliflexus flocculans</name>
    <dbReference type="NCBI Taxonomy" id="1499966"/>
    <lineage>
        <taxon>Bacteria</taxon>
        <taxon>Candidatus Moduliflexota</taxon>
        <taxon>Candidatus Moduliflexia</taxon>
        <taxon>Candidatus Moduliflexales</taxon>
        <taxon>Candidatus Moduliflexaceae</taxon>
    </lineage>
</organism>
<evidence type="ECO:0000259" key="1">
    <source>
        <dbReference type="PROSITE" id="PS50104"/>
    </source>
</evidence>
<proteinExistence type="predicted"/>
<dbReference type="GO" id="GO:0007165">
    <property type="term" value="P:signal transduction"/>
    <property type="evidence" value="ECO:0007669"/>
    <property type="project" value="InterPro"/>
</dbReference>
<dbReference type="SUPFAM" id="SSF52200">
    <property type="entry name" value="Toll/Interleukin receptor TIR domain"/>
    <property type="match status" value="1"/>
</dbReference>
<name>A0A0S6VYY4_9BACT</name>
<sequence>MKTILFLAANPKNTERLRLDEEIREIQESLQTSSNRALIDFRQQWATRPDDLRQALLRIKPQIVHFSGHGETGGIYLENDAGMALPVNPDALSEFFGLVTKTAPIQCVLLNACYSEAQAEAIAAHIPYVIGMNAAIGDKSAIKFAIGFYDAIGEGRTIEDAYQFGCSAIRMENLPGHLTPVLRRKRDARRVSPPTSSETSKNAAVVQPVAEAWREEEWATLLYAIRQERCLLLLGPDAAGIQQNGAFQPLNELLAQSLAEQIQPQVQAWRLNPANLTQVAQHFALEKGRDTLEMRTVEFYEEYADQPNELYRNLAALPFALSIVTTPDPLWPEALRQEQKEPGIARYHLNSNNSAIIQTGTSQSPVVFYLYGHLDEPASLILTENDLLDFLVPVITKNPALPNNLLSELRDPRKSLLFLGFGFHHWYLRILLHILLQGQSKENYSIALEQATPHPSEELRNTLLFYGGSKYKLHLYQYDLLDFSRELRQRYEIEAANKFNKTRLNSAPCVFLCHAPEDVTMAAEIAAQLETGGFRVWRDARQQRGGSLWPQILEQAIQASEYVVVMHTNAFCSCQDVYVAQEIECALARQTQFRLGVQFLIPAQFGDCPIREELEHLKSVTLPSAQDAAPLLQTLKRDQERRKKK</sequence>
<evidence type="ECO:0000313" key="3">
    <source>
        <dbReference type="Proteomes" id="UP000030700"/>
    </source>
</evidence>
<dbReference type="Pfam" id="PF13289">
    <property type="entry name" value="SIR2_2"/>
    <property type="match status" value="1"/>
</dbReference>
<dbReference type="PROSITE" id="PS50104">
    <property type="entry name" value="TIR"/>
    <property type="match status" value="1"/>
</dbReference>
<evidence type="ECO:0000313" key="2">
    <source>
        <dbReference type="EMBL" id="GAK50945.1"/>
    </source>
</evidence>
<dbReference type="InterPro" id="IPR035897">
    <property type="entry name" value="Toll_tir_struct_dom_sf"/>
</dbReference>
<accession>A0A0S6VYY4</accession>
<dbReference type="Pfam" id="PF13676">
    <property type="entry name" value="TIR_2"/>
    <property type="match status" value="1"/>
</dbReference>
<feature type="domain" description="TIR" evidence="1">
    <location>
        <begin position="506"/>
        <end position="645"/>
    </location>
</feature>